<keyword evidence="1" id="KW-0175">Coiled coil</keyword>
<evidence type="ECO:0000313" key="2">
    <source>
        <dbReference type="EMBL" id="KAL3425325.1"/>
    </source>
</evidence>
<feature type="coiled-coil region" evidence="1">
    <location>
        <begin position="82"/>
        <end position="109"/>
    </location>
</feature>
<keyword evidence="3" id="KW-1185">Reference proteome</keyword>
<evidence type="ECO:0000313" key="3">
    <source>
        <dbReference type="Proteomes" id="UP001629113"/>
    </source>
</evidence>
<gene>
    <name evidence="2" type="ORF">PVAG01_02116</name>
</gene>
<evidence type="ECO:0000256" key="1">
    <source>
        <dbReference type="SAM" id="Coils"/>
    </source>
</evidence>
<sequence>MAEAVGLVASGISIGTLAVQIAVSLKKLRSYWQDVKDAQQDVNDIVERTELLQSLLAQLDADQSRNPVSSMLLGQGSMISCLAHCEKAARSLEDLVEDLSRNIDSKSKSKRLRAANRVVFNKDKLDRYERKLGNALQLLSFANQSYSMSLLQQQPEIIVSRVLQAGVVIANSHHLSQNETLSQAAGRKSNITSLNRRSQNYLPRSFMNYLFGSMQISVENQQICEALDQRYYEVYINARAPAWLVNKCWEIQARGVYTGWEFRFTISRTHSENSTVDIAIKNDHVEQLKAYFQRGEVGISDTFVCGYMNIKLPILNWAAIAGSTNVCHFLLDCGAFVNDEIVVGDTRNDYTDCPLACLSSFESLRVVSFPTNKPLTRQLQVSGLARRLIKSTTLIDIRCLNNFGGTYEIFCMLQEKCYLEYYKNDISERLVVAGSIAMNATSNEARTFRRALFNTNSHMMLRDCDDQSINYLVNCISVGIGSFLRIGRWNGLHFRPISRNQDWLAFLLEAIYGDNKSDGETRLKKMSAIQAYERSIYTPLQLLIRALFLSYLPPA</sequence>
<accession>A0ABR4PPU0</accession>
<reference evidence="2 3" key="1">
    <citation type="submission" date="2024-06" db="EMBL/GenBank/DDBJ databases">
        <title>Complete genome of Phlyctema vagabunda strain 19-DSS-EL-015.</title>
        <authorList>
            <person name="Fiorenzani C."/>
        </authorList>
    </citation>
    <scope>NUCLEOTIDE SEQUENCE [LARGE SCALE GENOMIC DNA]</scope>
    <source>
        <strain evidence="2 3">19-DSS-EL-015</strain>
    </source>
</reference>
<dbReference type="Proteomes" id="UP001629113">
    <property type="component" value="Unassembled WGS sequence"/>
</dbReference>
<organism evidence="2 3">
    <name type="scientific">Phlyctema vagabunda</name>
    <dbReference type="NCBI Taxonomy" id="108571"/>
    <lineage>
        <taxon>Eukaryota</taxon>
        <taxon>Fungi</taxon>
        <taxon>Dikarya</taxon>
        <taxon>Ascomycota</taxon>
        <taxon>Pezizomycotina</taxon>
        <taxon>Leotiomycetes</taxon>
        <taxon>Helotiales</taxon>
        <taxon>Dermateaceae</taxon>
        <taxon>Phlyctema</taxon>
    </lineage>
</organism>
<proteinExistence type="predicted"/>
<protein>
    <recommendedName>
        <fullName evidence="4">Fungal N-terminal domain-containing protein</fullName>
    </recommendedName>
</protein>
<name>A0ABR4PPU0_9HELO</name>
<dbReference type="EMBL" id="JBFCZG010000002">
    <property type="protein sequence ID" value="KAL3425325.1"/>
    <property type="molecule type" value="Genomic_DNA"/>
</dbReference>
<comment type="caution">
    <text evidence="2">The sequence shown here is derived from an EMBL/GenBank/DDBJ whole genome shotgun (WGS) entry which is preliminary data.</text>
</comment>
<evidence type="ECO:0008006" key="4">
    <source>
        <dbReference type="Google" id="ProtNLM"/>
    </source>
</evidence>